<reference evidence="2 3" key="1">
    <citation type="submission" date="2021-12" db="EMBL/GenBank/DDBJ databases">
        <title>Genome sequence of Kibdelosporangium philippinense ATCC 49844.</title>
        <authorList>
            <person name="Fedorov E.A."/>
            <person name="Omeragic M."/>
            <person name="Shalygina K.F."/>
            <person name="Maclea K.S."/>
        </authorList>
    </citation>
    <scope>NUCLEOTIDE SEQUENCE [LARGE SCALE GENOMIC DNA]</scope>
    <source>
        <strain evidence="2 3">ATCC 49844</strain>
    </source>
</reference>
<keyword evidence="3" id="KW-1185">Reference proteome</keyword>
<keyword evidence="1" id="KW-1133">Transmembrane helix</keyword>
<accession>A0ABS8Z9S3</accession>
<comment type="caution">
    <text evidence="2">The sequence shown here is derived from an EMBL/GenBank/DDBJ whole genome shotgun (WGS) entry which is preliminary data.</text>
</comment>
<dbReference type="Proteomes" id="UP001521150">
    <property type="component" value="Unassembled WGS sequence"/>
</dbReference>
<feature type="transmembrane region" description="Helical" evidence="1">
    <location>
        <begin position="70"/>
        <end position="87"/>
    </location>
</feature>
<dbReference type="EMBL" id="JAJVCN010000001">
    <property type="protein sequence ID" value="MCE7002592.1"/>
    <property type="molecule type" value="Genomic_DNA"/>
</dbReference>
<keyword evidence="1" id="KW-0812">Transmembrane</keyword>
<keyword evidence="1" id="KW-0472">Membrane</keyword>
<feature type="transmembrane region" description="Helical" evidence="1">
    <location>
        <begin position="6"/>
        <end position="22"/>
    </location>
</feature>
<name>A0ABS8Z9S3_9PSEU</name>
<evidence type="ECO:0000256" key="1">
    <source>
        <dbReference type="SAM" id="Phobius"/>
    </source>
</evidence>
<feature type="transmembrane region" description="Helical" evidence="1">
    <location>
        <begin position="29"/>
        <end position="50"/>
    </location>
</feature>
<dbReference type="RefSeq" id="WP_233723866.1">
    <property type="nucleotide sequence ID" value="NZ_JAJVCN010000001.1"/>
</dbReference>
<gene>
    <name evidence="2" type="ORF">LWC34_07070</name>
</gene>
<evidence type="ECO:0000313" key="3">
    <source>
        <dbReference type="Proteomes" id="UP001521150"/>
    </source>
</evidence>
<protein>
    <recommendedName>
        <fullName evidence="4">Metallophosphoesterase</fullName>
    </recommendedName>
</protein>
<evidence type="ECO:0000313" key="2">
    <source>
        <dbReference type="EMBL" id="MCE7002592.1"/>
    </source>
</evidence>
<organism evidence="2 3">
    <name type="scientific">Kibdelosporangium philippinense</name>
    <dbReference type="NCBI Taxonomy" id="211113"/>
    <lineage>
        <taxon>Bacteria</taxon>
        <taxon>Bacillati</taxon>
        <taxon>Actinomycetota</taxon>
        <taxon>Actinomycetes</taxon>
        <taxon>Pseudonocardiales</taxon>
        <taxon>Pseudonocardiaceae</taxon>
        <taxon>Kibdelosporangium</taxon>
    </lineage>
</organism>
<sequence length="129" mass="14207">MAGTAIFGVALVTFPVTMYLGHSRHAKDWAARIADTMLGAIWVLFTWSIIGQILELPILGIDDPLRSRLVAGFVVIAAIVLLGWGYIEAMRVPRIRSITITIPRLHKDFTGAKLVVISDTHYGPLNRAK</sequence>
<proteinExistence type="predicted"/>
<evidence type="ECO:0008006" key="4">
    <source>
        <dbReference type="Google" id="ProtNLM"/>
    </source>
</evidence>